<accession>M1VI97</accession>
<evidence type="ECO:0000313" key="3">
    <source>
        <dbReference type="Proteomes" id="UP000007014"/>
    </source>
</evidence>
<dbReference type="HOGENOM" id="CLU_1429933_0_0_1"/>
<dbReference type="KEGG" id="cme:CYME_CML161C"/>
<reference evidence="2 3" key="1">
    <citation type="journal article" date="2004" name="Nature">
        <title>Genome sequence of the ultrasmall unicellular red alga Cyanidioschyzon merolae 10D.</title>
        <authorList>
            <person name="Matsuzaki M."/>
            <person name="Misumi O."/>
            <person name="Shin-i T."/>
            <person name="Maruyama S."/>
            <person name="Takahara M."/>
            <person name="Miyagishima S."/>
            <person name="Mori T."/>
            <person name="Nishida K."/>
            <person name="Yagisawa F."/>
            <person name="Nishida K."/>
            <person name="Yoshida Y."/>
            <person name="Nishimura Y."/>
            <person name="Nakao S."/>
            <person name="Kobayashi T."/>
            <person name="Momoyama Y."/>
            <person name="Higashiyama T."/>
            <person name="Minoda A."/>
            <person name="Sano M."/>
            <person name="Nomoto H."/>
            <person name="Oishi K."/>
            <person name="Hayashi H."/>
            <person name="Ohta F."/>
            <person name="Nishizaka S."/>
            <person name="Haga S."/>
            <person name="Miura S."/>
            <person name="Morishita T."/>
            <person name="Kabeya Y."/>
            <person name="Terasawa K."/>
            <person name="Suzuki Y."/>
            <person name="Ishii Y."/>
            <person name="Asakawa S."/>
            <person name="Takano H."/>
            <person name="Ohta N."/>
            <person name="Kuroiwa H."/>
            <person name="Tanaka K."/>
            <person name="Shimizu N."/>
            <person name="Sugano S."/>
            <person name="Sato N."/>
            <person name="Nozaki H."/>
            <person name="Ogasawara N."/>
            <person name="Kohara Y."/>
            <person name="Kuroiwa T."/>
        </authorList>
    </citation>
    <scope>NUCLEOTIDE SEQUENCE [LARGE SCALE GENOMIC DNA]</scope>
    <source>
        <strain evidence="2 3">10D</strain>
    </source>
</reference>
<sequence>MAPVPGFPDDLISLCRHVEREIICYLVAQHRFTPCTAAEWLVAVASCGALLGTALGLITPNKTFLAEQGKSILFLTLVTGCTVFAWLVVLFRIERWSFRGCKTSRPPRSDRMSLFFRFDRVPQYATEFRVRFRMIVSGRAPRETVWTSDITRFFSNEGKFLEECFYMELEQATSSFLSKSSNGTEPECTR</sequence>
<gene>
    <name evidence="2" type="ORF">CYME_CML161C</name>
</gene>
<evidence type="ECO:0000313" key="2">
    <source>
        <dbReference type="EMBL" id="BAM80763.1"/>
    </source>
</evidence>
<name>M1VI97_CYAM1</name>
<keyword evidence="1" id="KW-0472">Membrane</keyword>
<evidence type="ECO:0000256" key="1">
    <source>
        <dbReference type="SAM" id="Phobius"/>
    </source>
</evidence>
<protein>
    <submittedName>
        <fullName evidence="2">Uncharacterized protein</fullName>
    </submittedName>
</protein>
<keyword evidence="1" id="KW-0812">Transmembrane</keyword>
<dbReference type="Gramene" id="CML161CT">
    <property type="protein sequence ID" value="CML161CT"/>
    <property type="gene ID" value="CML161C"/>
</dbReference>
<keyword evidence="1" id="KW-1133">Transmembrane helix</keyword>
<feature type="transmembrane region" description="Helical" evidence="1">
    <location>
        <begin position="71"/>
        <end position="93"/>
    </location>
</feature>
<proteinExistence type="predicted"/>
<dbReference type="Proteomes" id="UP000007014">
    <property type="component" value="Chromosome 12"/>
</dbReference>
<reference evidence="2 3" key="2">
    <citation type="journal article" date="2007" name="BMC Biol.">
        <title>A 100%-complete sequence reveals unusually simple genomic features in the hot-spring red alga Cyanidioschyzon merolae.</title>
        <authorList>
            <person name="Nozaki H."/>
            <person name="Takano H."/>
            <person name="Misumi O."/>
            <person name="Terasawa K."/>
            <person name="Matsuzaki M."/>
            <person name="Maruyama S."/>
            <person name="Nishida K."/>
            <person name="Yagisawa F."/>
            <person name="Yoshida Y."/>
            <person name="Fujiwara T."/>
            <person name="Takio S."/>
            <person name="Tamura K."/>
            <person name="Chung S.J."/>
            <person name="Nakamura S."/>
            <person name="Kuroiwa H."/>
            <person name="Tanaka K."/>
            <person name="Sato N."/>
            <person name="Kuroiwa T."/>
        </authorList>
    </citation>
    <scope>NUCLEOTIDE SEQUENCE [LARGE SCALE GENOMIC DNA]</scope>
    <source>
        <strain evidence="2 3">10D</strain>
    </source>
</reference>
<organism evidence="2 3">
    <name type="scientific">Cyanidioschyzon merolae (strain NIES-3377 / 10D)</name>
    <name type="common">Unicellular red alga</name>
    <dbReference type="NCBI Taxonomy" id="280699"/>
    <lineage>
        <taxon>Eukaryota</taxon>
        <taxon>Rhodophyta</taxon>
        <taxon>Bangiophyceae</taxon>
        <taxon>Cyanidiales</taxon>
        <taxon>Cyanidiaceae</taxon>
        <taxon>Cyanidioschyzon</taxon>
    </lineage>
</organism>
<keyword evidence="3" id="KW-1185">Reference proteome</keyword>
<feature type="transmembrane region" description="Helical" evidence="1">
    <location>
        <begin position="40"/>
        <end position="59"/>
    </location>
</feature>
<dbReference type="RefSeq" id="XP_005536799.1">
    <property type="nucleotide sequence ID" value="XM_005536742.1"/>
</dbReference>
<dbReference type="AlphaFoldDB" id="M1VI97"/>
<dbReference type="EMBL" id="AP006494">
    <property type="protein sequence ID" value="BAM80763.1"/>
    <property type="molecule type" value="Genomic_DNA"/>
</dbReference>
<dbReference type="GeneID" id="16994591"/>